<dbReference type="PANTHER" id="PTHR18896:SF186">
    <property type="entry name" value="PHOSPHOLIPASE D"/>
    <property type="match status" value="1"/>
</dbReference>
<keyword evidence="2" id="KW-0677">Repeat</keyword>
<reference evidence="7 8" key="1">
    <citation type="submission" date="2023-09" db="EMBL/GenBank/DDBJ databases">
        <title>Complete-Gapless Cercospora beticola genome.</title>
        <authorList>
            <person name="Wyatt N.A."/>
            <person name="Spanner R.E."/>
            <person name="Bolton M.D."/>
        </authorList>
    </citation>
    <scope>NUCLEOTIDE SEQUENCE [LARGE SCALE GENOMIC DNA]</scope>
    <source>
        <strain evidence="7">Cb09-40</strain>
    </source>
</reference>
<evidence type="ECO:0000256" key="4">
    <source>
        <dbReference type="ARBA" id="ARBA00022963"/>
    </source>
</evidence>
<sequence>MSFLFDKVKSGLKDVEARIKAETTGSTHAHTHNSNVCSDNDDHHLHRYQSFAPQREGNEVKWYVDGCSYMWAVSTAIENAQSSIWILDWWLSPELYLRRPPALHEQYRLDRLLFAAAERGVQVYVIVYKEVTQALTLSSHHTKHWLEDNDKTGNIKVFRHPDHLPDKQTLASNFMASIKQSGLSAAKLAQLPGDAIKGIYGMNDGTVLYWAHHEKLCLVDSHVAFMGGLDLC</sequence>
<dbReference type="EC" id="3.1.4.4" evidence="1"/>
<protein>
    <recommendedName>
        <fullName evidence="1">phospholipase D</fullName>
        <ecNumber evidence="1">3.1.4.4</ecNumber>
    </recommendedName>
</protein>
<evidence type="ECO:0000256" key="2">
    <source>
        <dbReference type="ARBA" id="ARBA00022737"/>
    </source>
</evidence>
<dbReference type="GeneID" id="35426660"/>
<evidence type="ECO:0000313" key="7">
    <source>
        <dbReference type="EMBL" id="WPB00001.1"/>
    </source>
</evidence>
<evidence type="ECO:0000259" key="6">
    <source>
        <dbReference type="PROSITE" id="PS50035"/>
    </source>
</evidence>
<keyword evidence="3" id="KW-0378">Hydrolase</keyword>
<dbReference type="RefSeq" id="XP_065458644.1">
    <property type="nucleotide sequence ID" value="XM_065602572.1"/>
</dbReference>
<dbReference type="PROSITE" id="PS50035">
    <property type="entry name" value="PLD"/>
    <property type="match status" value="1"/>
</dbReference>
<proteinExistence type="predicted"/>
<accession>A0ABZ0NKD7</accession>
<evidence type="ECO:0000256" key="5">
    <source>
        <dbReference type="ARBA" id="ARBA00023098"/>
    </source>
</evidence>
<evidence type="ECO:0000256" key="3">
    <source>
        <dbReference type="ARBA" id="ARBA00022801"/>
    </source>
</evidence>
<feature type="domain" description="PLD phosphodiesterase" evidence="6">
    <location>
        <begin position="208"/>
        <end position="232"/>
    </location>
</feature>
<name>A0ABZ0NKD7_CERBT</name>
<dbReference type="PANTHER" id="PTHR18896">
    <property type="entry name" value="PHOSPHOLIPASE D"/>
    <property type="match status" value="1"/>
</dbReference>
<evidence type="ECO:0000256" key="1">
    <source>
        <dbReference type="ARBA" id="ARBA00012027"/>
    </source>
</evidence>
<dbReference type="InterPro" id="IPR001736">
    <property type="entry name" value="PLipase_D/transphosphatidylase"/>
</dbReference>
<dbReference type="SUPFAM" id="SSF56024">
    <property type="entry name" value="Phospholipase D/nuclease"/>
    <property type="match status" value="1"/>
</dbReference>
<keyword evidence="8" id="KW-1185">Reference proteome</keyword>
<keyword evidence="5" id="KW-0443">Lipid metabolism</keyword>
<dbReference type="Proteomes" id="UP001302367">
    <property type="component" value="Chromosome 3"/>
</dbReference>
<gene>
    <name evidence="7" type="ORF">RHO25_004620</name>
</gene>
<dbReference type="EMBL" id="CP134186">
    <property type="protein sequence ID" value="WPB00001.1"/>
    <property type="molecule type" value="Genomic_DNA"/>
</dbReference>
<dbReference type="Gene3D" id="3.30.870.10">
    <property type="entry name" value="Endonuclease Chain A"/>
    <property type="match status" value="1"/>
</dbReference>
<organism evidence="7 8">
    <name type="scientific">Cercospora beticola</name>
    <name type="common">Sugarbeet leaf spot fungus</name>
    <dbReference type="NCBI Taxonomy" id="122368"/>
    <lineage>
        <taxon>Eukaryota</taxon>
        <taxon>Fungi</taxon>
        <taxon>Dikarya</taxon>
        <taxon>Ascomycota</taxon>
        <taxon>Pezizomycotina</taxon>
        <taxon>Dothideomycetes</taxon>
        <taxon>Dothideomycetidae</taxon>
        <taxon>Mycosphaerellales</taxon>
        <taxon>Mycosphaerellaceae</taxon>
        <taxon>Cercospora</taxon>
    </lineage>
</organism>
<dbReference type="InterPro" id="IPR015679">
    <property type="entry name" value="PLipase_D_fam"/>
</dbReference>
<keyword evidence="4" id="KW-0442">Lipid degradation</keyword>
<evidence type="ECO:0000313" key="8">
    <source>
        <dbReference type="Proteomes" id="UP001302367"/>
    </source>
</evidence>